<dbReference type="Pfam" id="PF00149">
    <property type="entry name" value="Metallophos"/>
    <property type="match status" value="1"/>
</dbReference>
<organism evidence="3 4">
    <name type="scientific">Candidatus Colimorpha enterica</name>
    <dbReference type="NCBI Taxonomy" id="3083063"/>
    <lineage>
        <taxon>Bacteria</taxon>
        <taxon>Pseudomonadati</taxon>
        <taxon>Bacteroidota</taxon>
        <taxon>Bacteroidia</taxon>
        <taxon>Bacteroidales</taxon>
        <taxon>Candidatus Colimorpha</taxon>
    </lineage>
</organism>
<evidence type="ECO:0000259" key="2">
    <source>
        <dbReference type="Pfam" id="PF00149"/>
    </source>
</evidence>
<feature type="domain" description="Calcineurin-like phosphoesterase" evidence="2">
    <location>
        <begin position="64"/>
        <end position="294"/>
    </location>
</feature>
<feature type="region of interest" description="Disordered" evidence="1">
    <location>
        <begin position="1"/>
        <end position="35"/>
    </location>
</feature>
<comment type="caution">
    <text evidence="3">The sequence shown here is derived from an EMBL/GenBank/DDBJ whole genome shotgun (WGS) entry which is preliminary data.</text>
</comment>
<dbReference type="SUPFAM" id="SSF56300">
    <property type="entry name" value="Metallo-dependent phosphatases"/>
    <property type="match status" value="1"/>
</dbReference>
<dbReference type="Gene3D" id="3.60.21.10">
    <property type="match status" value="1"/>
</dbReference>
<dbReference type="InterPro" id="IPR029052">
    <property type="entry name" value="Metallo-depent_PP-like"/>
</dbReference>
<sequence>MTNKELREKAEADGEPEWRYRPVNDRLPPEDAGKTLPPYFAETVEEKNRRVNKIMSEMVLPQAFVFFSDAHIRQNSMSSVPVIRSILENTGVKDVIYGGDTVSGWVDNDMMYEDVRYFNRAYGFAKPYIVRGNHDMEGKEFELSETGFIAPEDDVLREIFPLSHRDSDRKPDTTYYTLSREKTKTVFIVIDTNEIHERIVNPDGSWGSYVCPSEEQIKWFASALLAIPAHRSAIVVGHTPVYKELAWSYDGSYVFGEMIEAYNRRGKVTAAGTGFDFSSARGRVIMTLCGHGHVDDFFVTPTGNLAYEITCDANIDNGGGIYPRISGTPSESAVDAVIIDPPTGRISTVRYGAGIDREFVIRN</sequence>
<proteinExistence type="predicted"/>
<dbReference type="GO" id="GO:0016787">
    <property type="term" value="F:hydrolase activity"/>
    <property type="evidence" value="ECO:0007669"/>
    <property type="project" value="InterPro"/>
</dbReference>
<reference evidence="3" key="1">
    <citation type="submission" date="2012-11" db="EMBL/GenBank/DDBJ databases">
        <title>Dependencies among metagenomic species, viruses, plasmids and units of genetic variation.</title>
        <authorList>
            <person name="Nielsen H.B."/>
            <person name="Almeida M."/>
            <person name="Juncker A.S."/>
            <person name="Rasmussen S."/>
            <person name="Li J."/>
            <person name="Sunagawa S."/>
            <person name="Plichta D."/>
            <person name="Gautier L."/>
            <person name="Le Chatelier E."/>
            <person name="Peletier E."/>
            <person name="Bonde I."/>
            <person name="Nielsen T."/>
            <person name="Manichanh C."/>
            <person name="Arumugam M."/>
            <person name="Batto J."/>
            <person name="Santos M.B.Q.D."/>
            <person name="Blom N."/>
            <person name="Borruel N."/>
            <person name="Burgdorf K.S."/>
            <person name="Boumezbeur F."/>
            <person name="Casellas F."/>
            <person name="Dore J."/>
            <person name="Guarner F."/>
            <person name="Hansen T."/>
            <person name="Hildebrand F."/>
            <person name="Kaas R.S."/>
            <person name="Kennedy S."/>
            <person name="Kristiansen K."/>
            <person name="Kultima J.R."/>
            <person name="Leonard P."/>
            <person name="Levenez F."/>
            <person name="Lund O."/>
            <person name="Moumen B."/>
            <person name="Le Paslier D."/>
            <person name="Pons N."/>
            <person name="Pedersen O."/>
            <person name="Prifti E."/>
            <person name="Qin J."/>
            <person name="Raes J."/>
            <person name="Tap J."/>
            <person name="Tims S."/>
            <person name="Ussery D.W."/>
            <person name="Yamada T."/>
            <person name="MetaHit consortium"/>
            <person name="Renault P."/>
            <person name="Sicheritz-Ponten T."/>
            <person name="Bork P."/>
            <person name="Wang J."/>
            <person name="Brunak S."/>
            <person name="Ehrlich S.D."/>
        </authorList>
    </citation>
    <scope>NUCLEOTIDE SEQUENCE [LARGE SCALE GENOMIC DNA]</scope>
</reference>
<dbReference type="Proteomes" id="UP000017938">
    <property type="component" value="Unassembled WGS sequence"/>
</dbReference>
<gene>
    <name evidence="3" type="ORF">BN580_00342</name>
</gene>
<accession>R6TUT7</accession>
<protein>
    <submittedName>
        <fullName evidence="3">KID repeat family protein</fullName>
    </submittedName>
</protein>
<dbReference type="AlphaFoldDB" id="R6TUT7"/>
<evidence type="ECO:0000256" key="1">
    <source>
        <dbReference type="SAM" id="MobiDB-lite"/>
    </source>
</evidence>
<name>R6TUT7_9BACT</name>
<evidence type="ECO:0000313" key="3">
    <source>
        <dbReference type="EMBL" id="CDC77223.1"/>
    </source>
</evidence>
<feature type="compositionally biased region" description="Basic and acidic residues" evidence="1">
    <location>
        <begin position="1"/>
        <end position="33"/>
    </location>
</feature>
<dbReference type="EMBL" id="CBFW010000424">
    <property type="protein sequence ID" value="CDC77223.1"/>
    <property type="molecule type" value="Genomic_DNA"/>
</dbReference>
<dbReference type="InterPro" id="IPR004843">
    <property type="entry name" value="Calcineurin-like_PHP"/>
</dbReference>
<dbReference type="STRING" id="1263015.BN580_00342"/>
<evidence type="ECO:0000313" key="4">
    <source>
        <dbReference type="Proteomes" id="UP000017938"/>
    </source>
</evidence>